<keyword evidence="1" id="KW-0472">Membrane</keyword>
<keyword evidence="1" id="KW-1133">Transmembrane helix</keyword>
<dbReference type="GeneID" id="60422896"/>
<organism evidence="2 3">
    <name type="scientific">Candidatus Nitrosocosmicus oleophilus</name>
    <dbReference type="NCBI Taxonomy" id="1353260"/>
    <lineage>
        <taxon>Archaea</taxon>
        <taxon>Nitrososphaerota</taxon>
        <taxon>Nitrososphaeria</taxon>
        <taxon>Nitrososphaerales</taxon>
        <taxon>Nitrososphaeraceae</taxon>
        <taxon>Candidatus Nitrosocosmicus</taxon>
    </lineage>
</organism>
<dbReference type="KEGG" id="taa:NMY3_03029"/>
<evidence type="ECO:0000256" key="1">
    <source>
        <dbReference type="SAM" id="Phobius"/>
    </source>
</evidence>
<gene>
    <name evidence="2" type="ORF">NMY3_03029</name>
</gene>
<keyword evidence="3" id="KW-1185">Reference proteome</keyword>
<accession>A0A654M3K5</accession>
<proteinExistence type="predicted"/>
<keyword evidence="1" id="KW-0812">Transmembrane</keyword>
<feature type="transmembrane region" description="Helical" evidence="1">
    <location>
        <begin position="20"/>
        <end position="45"/>
    </location>
</feature>
<dbReference type="EMBL" id="CP012850">
    <property type="protein sequence ID" value="ALI37216.1"/>
    <property type="molecule type" value="Genomic_DNA"/>
</dbReference>
<evidence type="ECO:0000313" key="2">
    <source>
        <dbReference type="EMBL" id="ALI37216.1"/>
    </source>
</evidence>
<dbReference type="Proteomes" id="UP000058925">
    <property type="component" value="Chromosome"/>
</dbReference>
<protein>
    <submittedName>
        <fullName evidence="2">Uncharacterized protein</fullName>
    </submittedName>
</protein>
<dbReference type="RefSeq" id="WP_196816320.1">
    <property type="nucleotide sequence ID" value="NZ_CP012850.1"/>
</dbReference>
<name>A0A654M3K5_9ARCH</name>
<reference evidence="3" key="1">
    <citation type="submission" date="2015-10" db="EMBL/GenBank/DDBJ databases">
        <title>Niche specialization of a soil ammonia-oxidizing archaeon, Candidatus Nitrosocosmicus oleophilus.</title>
        <authorList>
            <person name="Jung M.-Y."/>
            <person name="Rhee S.-K."/>
        </authorList>
    </citation>
    <scope>NUCLEOTIDE SEQUENCE [LARGE SCALE GENOMIC DNA]</scope>
    <source>
        <strain evidence="3">MY3</strain>
    </source>
</reference>
<dbReference type="AlphaFoldDB" id="A0A654M3K5"/>
<sequence>MDFSFFNHPVISFSSNNDEWWQILILFIPLIISGITLAYTVNTFYKTIPRMKKSEQIKMVHDIQTMYLSAFDKYVKSIKDNDEHRYIVICYTSLLNALEWYMFLKDTGQLEDVFDNHFETYFIATCKVFEDYKDDIKDRNYIRVRKKWEKMKSQDPHIMD</sequence>
<evidence type="ECO:0000313" key="3">
    <source>
        <dbReference type="Proteomes" id="UP000058925"/>
    </source>
</evidence>